<keyword evidence="2" id="KW-0812">Transmembrane</keyword>
<evidence type="ECO:0000313" key="3">
    <source>
        <dbReference type="EMBL" id="GAA2532768.1"/>
    </source>
</evidence>
<comment type="caution">
    <text evidence="3">The sequence shown here is derived from an EMBL/GenBank/DDBJ whole genome shotgun (WGS) entry which is preliminary data.</text>
</comment>
<gene>
    <name evidence="3" type="ORF">GCM10010201_35400</name>
</gene>
<reference evidence="3 4" key="1">
    <citation type="journal article" date="2019" name="Int. J. Syst. Evol. Microbiol.">
        <title>The Global Catalogue of Microorganisms (GCM) 10K type strain sequencing project: providing services to taxonomists for standard genome sequencing and annotation.</title>
        <authorList>
            <consortium name="The Broad Institute Genomics Platform"/>
            <consortium name="The Broad Institute Genome Sequencing Center for Infectious Disease"/>
            <person name="Wu L."/>
            <person name="Ma J."/>
        </authorList>
    </citation>
    <scope>NUCLEOTIDE SEQUENCE [LARGE SCALE GENOMIC DNA]</scope>
    <source>
        <strain evidence="3 4">JCM 3367</strain>
    </source>
</reference>
<name>A0ABN3NRN4_9ACTN</name>
<protein>
    <submittedName>
        <fullName evidence="3">Uncharacterized protein</fullName>
    </submittedName>
</protein>
<organism evidence="3 4">
    <name type="scientific">Pilimelia columellifera subsp. columellifera</name>
    <dbReference type="NCBI Taxonomy" id="706583"/>
    <lineage>
        <taxon>Bacteria</taxon>
        <taxon>Bacillati</taxon>
        <taxon>Actinomycetota</taxon>
        <taxon>Actinomycetes</taxon>
        <taxon>Micromonosporales</taxon>
        <taxon>Micromonosporaceae</taxon>
        <taxon>Pilimelia</taxon>
    </lineage>
</organism>
<evidence type="ECO:0000256" key="2">
    <source>
        <dbReference type="SAM" id="Phobius"/>
    </source>
</evidence>
<dbReference type="Proteomes" id="UP001499978">
    <property type="component" value="Unassembled WGS sequence"/>
</dbReference>
<proteinExistence type="predicted"/>
<accession>A0ABN3NRN4</accession>
<keyword evidence="2" id="KW-0472">Membrane</keyword>
<keyword evidence="2" id="KW-1133">Transmembrane helix</keyword>
<evidence type="ECO:0000313" key="4">
    <source>
        <dbReference type="Proteomes" id="UP001499978"/>
    </source>
</evidence>
<sequence length="88" mass="9149">MNPASSGDTAIKVDEVGPEGHTSQPESVVQLPRQDGPDRVSRVENAVGAAVGFVSLVLLIAMAAWIVTYDGPRGTQEVTCAVGICTVR</sequence>
<dbReference type="EMBL" id="BAAARY010000039">
    <property type="protein sequence ID" value="GAA2532768.1"/>
    <property type="molecule type" value="Genomic_DNA"/>
</dbReference>
<feature type="region of interest" description="Disordered" evidence="1">
    <location>
        <begin position="1"/>
        <end position="37"/>
    </location>
</feature>
<keyword evidence="4" id="KW-1185">Reference proteome</keyword>
<feature type="transmembrane region" description="Helical" evidence="2">
    <location>
        <begin position="46"/>
        <end position="67"/>
    </location>
</feature>
<evidence type="ECO:0000256" key="1">
    <source>
        <dbReference type="SAM" id="MobiDB-lite"/>
    </source>
</evidence>